<accession>A0ACB9L484</accession>
<name>A0ACB9L484_9MYRT</name>
<evidence type="ECO:0000313" key="2">
    <source>
        <dbReference type="Proteomes" id="UP001057402"/>
    </source>
</evidence>
<sequence length="143" mass="16267">MSLCDGRCATRHPSYTCLFHTLKLIGGTNFTITYWNWDNPHGMVMPLIFTSSKYSFLYDQYKNAKHVSPNIVDLDCDGTGPIAHNNTTSTDNKEEKPDLTIMYRQMVSNAKKPIFFGQQHRKGNKLEPGVGSIETTPYNNIHH</sequence>
<dbReference type="Proteomes" id="UP001057402">
    <property type="component" value="Chromosome 12"/>
</dbReference>
<comment type="caution">
    <text evidence="1">The sequence shown here is derived from an EMBL/GenBank/DDBJ whole genome shotgun (WGS) entry which is preliminary data.</text>
</comment>
<gene>
    <name evidence="1" type="ORF">MLD38_039872</name>
</gene>
<reference evidence="2" key="1">
    <citation type="journal article" date="2023" name="Front. Plant Sci.">
        <title>Chromosomal-level genome assembly of Melastoma candidum provides insights into trichome evolution.</title>
        <authorList>
            <person name="Zhong Y."/>
            <person name="Wu W."/>
            <person name="Sun C."/>
            <person name="Zou P."/>
            <person name="Liu Y."/>
            <person name="Dai S."/>
            <person name="Zhou R."/>
        </authorList>
    </citation>
    <scope>NUCLEOTIDE SEQUENCE [LARGE SCALE GENOMIC DNA]</scope>
</reference>
<protein>
    <submittedName>
        <fullName evidence="1">Uncharacterized protein</fullName>
    </submittedName>
</protein>
<keyword evidence="2" id="KW-1185">Reference proteome</keyword>
<proteinExistence type="predicted"/>
<evidence type="ECO:0000313" key="1">
    <source>
        <dbReference type="EMBL" id="KAI4304344.1"/>
    </source>
</evidence>
<dbReference type="EMBL" id="CM042891">
    <property type="protein sequence ID" value="KAI4304344.1"/>
    <property type="molecule type" value="Genomic_DNA"/>
</dbReference>
<organism evidence="1 2">
    <name type="scientific">Melastoma candidum</name>
    <dbReference type="NCBI Taxonomy" id="119954"/>
    <lineage>
        <taxon>Eukaryota</taxon>
        <taxon>Viridiplantae</taxon>
        <taxon>Streptophyta</taxon>
        <taxon>Embryophyta</taxon>
        <taxon>Tracheophyta</taxon>
        <taxon>Spermatophyta</taxon>
        <taxon>Magnoliopsida</taxon>
        <taxon>eudicotyledons</taxon>
        <taxon>Gunneridae</taxon>
        <taxon>Pentapetalae</taxon>
        <taxon>rosids</taxon>
        <taxon>malvids</taxon>
        <taxon>Myrtales</taxon>
        <taxon>Melastomataceae</taxon>
        <taxon>Melastomatoideae</taxon>
        <taxon>Melastomateae</taxon>
        <taxon>Melastoma</taxon>
    </lineage>
</organism>